<protein>
    <recommendedName>
        <fullName evidence="3">EVE domain-containing protein</fullName>
    </recommendedName>
</protein>
<dbReference type="RefSeq" id="WP_322937876.1">
    <property type="nucleotide sequence ID" value="NZ_CP141059.1"/>
</dbReference>
<dbReference type="EMBL" id="CP141059">
    <property type="protein sequence ID" value="WQQ27301.1"/>
    <property type="molecule type" value="Genomic_DNA"/>
</dbReference>
<evidence type="ECO:0008006" key="3">
    <source>
        <dbReference type="Google" id="ProtNLM"/>
    </source>
</evidence>
<keyword evidence="2" id="KW-1185">Reference proteome</keyword>
<accession>A0ABZ0ZU27</accession>
<sequence length="156" mass="17677">MHAVLLTWNPGRDNDYVWTPDAWAGQVVVPCREHRPVRTTWGVAHHYNGIEPGVDAFLYRQGPHGRGIVARGTIRSHPGPAPHWDETRARRGVTTKIVDVELQEAVPVEHALGIDQLEALMPEFAWRKVYSSGRLTSPAVAERLRRLWEWHAAEEA</sequence>
<name>A0ABZ0ZU27_9ACTN</name>
<dbReference type="Proteomes" id="UP001327225">
    <property type="component" value="Chromosome"/>
</dbReference>
<proteinExistence type="predicted"/>
<gene>
    <name evidence="1" type="ORF">SHK19_03520</name>
</gene>
<organism evidence="1 2">
    <name type="scientific">Nocardioides bizhenqiangii</name>
    <dbReference type="NCBI Taxonomy" id="3095076"/>
    <lineage>
        <taxon>Bacteria</taxon>
        <taxon>Bacillati</taxon>
        <taxon>Actinomycetota</taxon>
        <taxon>Actinomycetes</taxon>
        <taxon>Propionibacteriales</taxon>
        <taxon>Nocardioidaceae</taxon>
        <taxon>Nocardioides</taxon>
    </lineage>
</organism>
<evidence type="ECO:0000313" key="2">
    <source>
        <dbReference type="Proteomes" id="UP001327225"/>
    </source>
</evidence>
<reference evidence="2" key="1">
    <citation type="submission" date="2023-12" db="EMBL/GenBank/DDBJ databases">
        <title>Novel species in genus Nocardioides.</title>
        <authorList>
            <person name="Zhou H."/>
        </authorList>
    </citation>
    <scope>NUCLEOTIDE SEQUENCE [LARGE SCALE GENOMIC DNA]</scope>
    <source>
        <strain evidence="2">HM61</strain>
    </source>
</reference>
<evidence type="ECO:0000313" key="1">
    <source>
        <dbReference type="EMBL" id="WQQ27301.1"/>
    </source>
</evidence>